<dbReference type="PRINTS" id="PR01438">
    <property type="entry name" value="UNVRSLSTRESS"/>
</dbReference>
<dbReference type="KEGG" id="ctak:4412677_00272"/>
<dbReference type="PANTHER" id="PTHR46268">
    <property type="entry name" value="STRESS RESPONSE PROTEIN NHAX"/>
    <property type="match status" value="1"/>
</dbReference>
<proteinExistence type="inferred from homology"/>
<dbReference type="InterPro" id="IPR006016">
    <property type="entry name" value="UspA"/>
</dbReference>
<dbReference type="RefSeq" id="WP_095069665.1">
    <property type="nucleotide sequence ID" value="NZ_LT906465.1"/>
</dbReference>
<dbReference type="Proteomes" id="UP000215196">
    <property type="component" value="Chromosome 1"/>
</dbReference>
<gene>
    <name evidence="3" type="ORF">SAMEA4412677_00272</name>
</gene>
<dbReference type="Pfam" id="PF00582">
    <property type="entry name" value="Usp"/>
    <property type="match status" value="1"/>
</dbReference>
<protein>
    <submittedName>
        <fullName evidence="3">Universal stress protein family</fullName>
    </submittedName>
</protein>
<dbReference type="Gene3D" id="3.40.50.12370">
    <property type="match status" value="1"/>
</dbReference>
<name>A0A239WHW8_9FLAO</name>
<evidence type="ECO:0000313" key="4">
    <source>
        <dbReference type="Proteomes" id="UP000215196"/>
    </source>
</evidence>
<evidence type="ECO:0000313" key="3">
    <source>
        <dbReference type="EMBL" id="SNV34121.1"/>
    </source>
</evidence>
<evidence type="ECO:0000259" key="2">
    <source>
        <dbReference type="Pfam" id="PF00582"/>
    </source>
</evidence>
<dbReference type="PANTHER" id="PTHR46268:SF6">
    <property type="entry name" value="UNIVERSAL STRESS PROTEIN UP12"/>
    <property type="match status" value="1"/>
</dbReference>
<dbReference type="EMBL" id="LT906465">
    <property type="protein sequence ID" value="SNV34121.1"/>
    <property type="molecule type" value="Genomic_DNA"/>
</dbReference>
<dbReference type="SUPFAM" id="SSF52402">
    <property type="entry name" value="Adenine nucleotide alpha hydrolases-like"/>
    <property type="match status" value="2"/>
</dbReference>
<comment type="similarity">
    <text evidence="1">Belongs to the universal stress protein A family.</text>
</comment>
<dbReference type="AlphaFoldDB" id="A0A239WHW8"/>
<organism evidence="3 4">
    <name type="scientific">Chryseobacterium taklimakanense</name>
    <dbReference type="NCBI Taxonomy" id="536441"/>
    <lineage>
        <taxon>Bacteria</taxon>
        <taxon>Pseudomonadati</taxon>
        <taxon>Bacteroidota</taxon>
        <taxon>Flavobacteriia</taxon>
        <taxon>Flavobacteriales</taxon>
        <taxon>Weeksellaceae</taxon>
        <taxon>Chryseobacterium group</taxon>
        <taxon>Chryseobacterium</taxon>
    </lineage>
</organism>
<sequence length="280" mass="32504">MERILVTTDFSDNSASAIHFAKKWAEKQNLWLEFVYVMQPERAREWDESDFNKFIKHETMIYEEKLKNFVQSAFSNENPAPANSTYTVITGITADNTIIEYCNQNPEIRFICISTRGAGGLKKFLGTNTGNLIVKSEIPVIAVPSNYDVSKFEKVLYVSDLTKYHDEINKVISIATPWKAPIDVLNFYWPNEDAADEILRQELYAKDYEYGFSLKFFPHHVSNTLAENIQHYINENKPSLAVMFTQKQRTEQTFWQKLLNPSKTEKVSFEIQVPLLVFKK</sequence>
<dbReference type="CDD" id="cd00293">
    <property type="entry name" value="USP-like"/>
    <property type="match status" value="1"/>
</dbReference>
<reference evidence="3 4" key="1">
    <citation type="submission" date="2017-06" db="EMBL/GenBank/DDBJ databases">
        <authorList>
            <consortium name="Pathogen Informatics"/>
        </authorList>
    </citation>
    <scope>NUCLEOTIDE SEQUENCE [LARGE SCALE GENOMIC DNA]</scope>
    <source>
        <strain evidence="3 4">NCTC13490</strain>
    </source>
</reference>
<dbReference type="InterPro" id="IPR006015">
    <property type="entry name" value="Universal_stress_UspA"/>
</dbReference>
<keyword evidence="4" id="KW-1185">Reference proteome</keyword>
<evidence type="ECO:0000256" key="1">
    <source>
        <dbReference type="ARBA" id="ARBA00008791"/>
    </source>
</evidence>
<accession>A0A239WHW8</accession>
<feature type="domain" description="UspA" evidence="2">
    <location>
        <begin position="2"/>
        <end position="144"/>
    </location>
</feature>